<evidence type="ECO:0000313" key="7">
    <source>
        <dbReference type="EMBL" id="AUN29291.1"/>
    </source>
</evidence>
<keyword evidence="5" id="KW-1133">Transmembrane helix</keyword>
<sequence>MEKCSVPLNPPVSAIGPFYLCAIVRDEEEGLAEWIAYHHLIGIDHFVIYDNGSADGTTTLLDRFAAAGIVTRIDWPDRPPPQWLTYGGMLRLLDAVPDPRTASWGSLGALGPQISAYNDALSRFGDRAAWMLFIDADEFLLLPEDGHLTRFLDRFPRPDIGAIGLHWRYFGSAGQLEPDGRLVVERFTRCAEAAFPGHAHIKTLARPVALDRMAVHAGLLRPGYSYVNDCGTAFTPRHLAFNDPISHRYSQLNHYSVKSRAEFERKRAKGNATLGSRHPEGAIEAEYFKRQDLNDVEDRRLAMWTATVRDHAARLLSGPR</sequence>
<dbReference type="Pfam" id="PF01697">
    <property type="entry name" value="Glyco_transf_92"/>
    <property type="match status" value="1"/>
</dbReference>
<dbReference type="InterPro" id="IPR008166">
    <property type="entry name" value="Glyco_transf_92"/>
</dbReference>
<evidence type="ECO:0008006" key="9">
    <source>
        <dbReference type="Google" id="ProtNLM"/>
    </source>
</evidence>
<dbReference type="Gene3D" id="3.90.550.10">
    <property type="entry name" value="Spore Coat Polysaccharide Biosynthesis Protein SpsA, Chain A"/>
    <property type="match status" value="1"/>
</dbReference>
<dbReference type="GO" id="GO:0016757">
    <property type="term" value="F:glycosyltransferase activity"/>
    <property type="evidence" value="ECO:0007669"/>
    <property type="project" value="UniProtKB-KW"/>
</dbReference>
<name>A0A2K9N813_9PROT</name>
<keyword evidence="4" id="KW-0812">Transmembrane</keyword>
<evidence type="ECO:0000256" key="4">
    <source>
        <dbReference type="ARBA" id="ARBA00022692"/>
    </source>
</evidence>
<reference evidence="7 8" key="1">
    <citation type="submission" date="2017-12" db="EMBL/GenBank/DDBJ databases">
        <title>Genomes of bacteria within cyanobacterial aggregates.</title>
        <authorList>
            <person name="Cai H."/>
        </authorList>
    </citation>
    <scope>NUCLEOTIDE SEQUENCE [LARGE SCALE GENOMIC DNA]</scope>
    <source>
        <strain evidence="7 8">TH16</strain>
    </source>
</reference>
<dbReference type="EMBL" id="CP025611">
    <property type="protein sequence ID" value="AUN29291.1"/>
    <property type="molecule type" value="Genomic_DNA"/>
</dbReference>
<proteinExistence type="predicted"/>
<keyword evidence="3" id="KW-0808">Transferase</keyword>
<organism evidence="7 8">
    <name type="scientific">Niveispirillum cyanobacteriorum</name>
    <dbReference type="NCBI Taxonomy" id="1612173"/>
    <lineage>
        <taxon>Bacteria</taxon>
        <taxon>Pseudomonadati</taxon>
        <taxon>Pseudomonadota</taxon>
        <taxon>Alphaproteobacteria</taxon>
        <taxon>Rhodospirillales</taxon>
        <taxon>Azospirillaceae</taxon>
        <taxon>Niveispirillum</taxon>
    </lineage>
</organism>
<evidence type="ECO:0000256" key="1">
    <source>
        <dbReference type="ARBA" id="ARBA00004167"/>
    </source>
</evidence>
<evidence type="ECO:0000256" key="3">
    <source>
        <dbReference type="ARBA" id="ARBA00022679"/>
    </source>
</evidence>
<dbReference type="Proteomes" id="UP000234752">
    <property type="component" value="Chromosome eg_1"/>
</dbReference>
<dbReference type="SUPFAM" id="SSF53448">
    <property type="entry name" value="Nucleotide-diphospho-sugar transferases"/>
    <property type="match status" value="1"/>
</dbReference>
<dbReference type="AlphaFoldDB" id="A0A2K9N813"/>
<dbReference type="PANTHER" id="PTHR21461">
    <property type="entry name" value="GLYCOSYLTRANSFERASE FAMILY 92 PROTEIN"/>
    <property type="match status" value="1"/>
</dbReference>
<protein>
    <recommendedName>
        <fullName evidence="9">Glycosyl transferase family 2</fullName>
    </recommendedName>
</protein>
<evidence type="ECO:0000256" key="2">
    <source>
        <dbReference type="ARBA" id="ARBA00022676"/>
    </source>
</evidence>
<dbReference type="KEGG" id="ncb:C0V82_02815"/>
<accession>A0A2K9N813</accession>
<comment type="subcellular location">
    <subcellularLocation>
        <location evidence="1">Membrane</location>
        <topology evidence="1">Single-pass membrane protein</topology>
    </subcellularLocation>
</comment>
<dbReference type="PANTHER" id="PTHR21461:SF69">
    <property type="entry name" value="GLYCOSYLTRANSFERASE FAMILY 92 PROTEIN"/>
    <property type="match status" value="1"/>
</dbReference>
<keyword evidence="6" id="KW-0472">Membrane</keyword>
<dbReference type="GO" id="GO:0005737">
    <property type="term" value="C:cytoplasm"/>
    <property type="evidence" value="ECO:0007669"/>
    <property type="project" value="TreeGrafter"/>
</dbReference>
<keyword evidence="8" id="KW-1185">Reference proteome</keyword>
<evidence type="ECO:0000256" key="5">
    <source>
        <dbReference type="ARBA" id="ARBA00022989"/>
    </source>
</evidence>
<keyword evidence="2" id="KW-0328">Glycosyltransferase</keyword>
<evidence type="ECO:0000256" key="6">
    <source>
        <dbReference type="ARBA" id="ARBA00023136"/>
    </source>
</evidence>
<gene>
    <name evidence="7" type="ORF">C0V82_02815</name>
</gene>
<evidence type="ECO:0000313" key="8">
    <source>
        <dbReference type="Proteomes" id="UP000234752"/>
    </source>
</evidence>
<dbReference type="GO" id="GO:0016020">
    <property type="term" value="C:membrane"/>
    <property type="evidence" value="ECO:0007669"/>
    <property type="project" value="UniProtKB-SubCell"/>
</dbReference>
<dbReference type="InterPro" id="IPR029044">
    <property type="entry name" value="Nucleotide-diphossugar_trans"/>
</dbReference>